<dbReference type="AlphaFoldDB" id="A0A1F6WXG3"/>
<evidence type="ECO:0000256" key="10">
    <source>
        <dbReference type="SAM" id="Phobius"/>
    </source>
</evidence>
<keyword evidence="4" id="KW-0874">Quinone</keyword>
<dbReference type="SMART" id="SM00756">
    <property type="entry name" value="VKc"/>
    <property type="match status" value="1"/>
</dbReference>
<dbReference type="GO" id="GO:0016491">
    <property type="term" value="F:oxidoreductase activity"/>
    <property type="evidence" value="ECO:0007669"/>
    <property type="project" value="UniProtKB-KW"/>
</dbReference>
<comment type="similarity">
    <text evidence="2">Belongs to the VKOR family.</text>
</comment>
<feature type="transmembrane region" description="Helical" evidence="10">
    <location>
        <begin position="7"/>
        <end position="28"/>
    </location>
</feature>
<gene>
    <name evidence="12" type="ORF">A3A05_01065</name>
</gene>
<evidence type="ECO:0000256" key="4">
    <source>
        <dbReference type="ARBA" id="ARBA00022719"/>
    </source>
</evidence>
<dbReference type="PANTHER" id="PTHR34573:SF1">
    <property type="entry name" value="VITAMIN K EPOXIDE REDUCTASE DOMAIN-CONTAINING PROTEIN"/>
    <property type="match status" value="1"/>
</dbReference>
<feature type="domain" description="Vitamin K epoxide reductase" evidence="11">
    <location>
        <begin position="6"/>
        <end position="141"/>
    </location>
</feature>
<dbReference type="InterPro" id="IPR038354">
    <property type="entry name" value="VKOR_sf"/>
</dbReference>
<feature type="transmembrane region" description="Helical" evidence="10">
    <location>
        <begin position="89"/>
        <end position="110"/>
    </location>
</feature>
<dbReference type="EMBL" id="MFUY01000002">
    <property type="protein sequence ID" value="OGI86550.1"/>
    <property type="molecule type" value="Genomic_DNA"/>
</dbReference>
<keyword evidence="7 10" id="KW-0472">Membrane</keyword>
<proteinExistence type="inferred from homology"/>
<dbReference type="InterPro" id="IPR044698">
    <property type="entry name" value="VKOR/LTO1"/>
</dbReference>
<comment type="subcellular location">
    <subcellularLocation>
        <location evidence="1">Membrane</location>
        <topology evidence="1">Multi-pass membrane protein</topology>
    </subcellularLocation>
</comment>
<dbReference type="InterPro" id="IPR012932">
    <property type="entry name" value="VKOR"/>
</dbReference>
<evidence type="ECO:0000256" key="9">
    <source>
        <dbReference type="ARBA" id="ARBA00023284"/>
    </source>
</evidence>
<dbReference type="GO" id="GO:0048038">
    <property type="term" value="F:quinone binding"/>
    <property type="evidence" value="ECO:0007669"/>
    <property type="project" value="UniProtKB-KW"/>
</dbReference>
<evidence type="ECO:0000256" key="5">
    <source>
        <dbReference type="ARBA" id="ARBA00022989"/>
    </source>
</evidence>
<sequence>MQFSNDILIRIVIAVFGLCGFLVARYIYQHKKKQIPLVCPIGFDCSFVVQSNYSKFLGVPIEVFGMVYYAFLALFYLFSIFAFEVIPAFFSSLLLFASLCAFIFSLYLLALQIFVLKKGCSWCIISALTSILIFILTALIFDFGPMMQIFTK</sequence>
<comment type="caution">
    <text evidence="12">The sequence shown here is derived from an EMBL/GenBank/DDBJ whole genome shotgun (WGS) entry which is preliminary data.</text>
</comment>
<keyword evidence="9" id="KW-0676">Redox-active center</keyword>
<dbReference type="PANTHER" id="PTHR34573">
    <property type="entry name" value="VKC DOMAIN-CONTAINING PROTEIN"/>
    <property type="match status" value="1"/>
</dbReference>
<keyword evidence="3 10" id="KW-0812">Transmembrane</keyword>
<evidence type="ECO:0000256" key="8">
    <source>
        <dbReference type="ARBA" id="ARBA00023157"/>
    </source>
</evidence>
<keyword evidence="6" id="KW-0560">Oxidoreductase</keyword>
<evidence type="ECO:0000313" key="12">
    <source>
        <dbReference type="EMBL" id="OGI86550.1"/>
    </source>
</evidence>
<feature type="transmembrane region" description="Helical" evidence="10">
    <location>
        <begin position="63"/>
        <end position="83"/>
    </location>
</feature>
<name>A0A1F6WXG3_9BACT</name>
<evidence type="ECO:0000256" key="7">
    <source>
        <dbReference type="ARBA" id="ARBA00023136"/>
    </source>
</evidence>
<dbReference type="Proteomes" id="UP000176187">
    <property type="component" value="Unassembled WGS sequence"/>
</dbReference>
<organism evidence="12 13">
    <name type="scientific">Candidatus Nomurabacteria bacterium RIFCSPLOWO2_01_FULL_41_12</name>
    <dbReference type="NCBI Taxonomy" id="1801774"/>
    <lineage>
        <taxon>Bacteria</taxon>
        <taxon>Candidatus Nomuraibacteriota</taxon>
    </lineage>
</organism>
<evidence type="ECO:0000256" key="6">
    <source>
        <dbReference type="ARBA" id="ARBA00023002"/>
    </source>
</evidence>
<accession>A0A1F6WXG3</accession>
<feature type="transmembrane region" description="Helical" evidence="10">
    <location>
        <begin position="122"/>
        <end position="141"/>
    </location>
</feature>
<evidence type="ECO:0000256" key="2">
    <source>
        <dbReference type="ARBA" id="ARBA00006214"/>
    </source>
</evidence>
<reference evidence="12 13" key="1">
    <citation type="journal article" date="2016" name="Nat. Commun.">
        <title>Thousands of microbial genomes shed light on interconnected biogeochemical processes in an aquifer system.</title>
        <authorList>
            <person name="Anantharaman K."/>
            <person name="Brown C.T."/>
            <person name="Hug L.A."/>
            <person name="Sharon I."/>
            <person name="Castelle C.J."/>
            <person name="Probst A.J."/>
            <person name="Thomas B.C."/>
            <person name="Singh A."/>
            <person name="Wilkins M.J."/>
            <person name="Karaoz U."/>
            <person name="Brodie E.L."/>
            <person name="Williams K.H."/>
            <person name="Hubbard S.S."/>
            <person name="Banfield J.F."/>
        </authorList>
    </citation>
    <scope>NUCLEOTIDE SEQUENCE [LARGE SCALE GENOMIC DNA]</scope>
</reference>
<dbReference type="STRING" id="1801774.A3A05_01065"/>
<keyword evidence="5 10" id="KW-1133">Transmembrane helix</keyword>
<evidence type="ECO:0000313" key="13">
    <source>
        <dbReference type="Proteomes" id="UP000176187"/>
    </source>
</evidence>
<dbReference type="GO" id="GO:0016020">
    <property type="term" value="C:membrane"/>
    <property type="evidence" value="ECO:0007669"/>
    <property type="project" value="UniProtKB-SubCell"/>
</dbReference>
<dbReference type="CDD" id="cd12916">
    <property type="entry name" value="VKOR_1"/>
    <property type="match status" value="1"/>
</dbReference>
<evidence type="ECO:0000256" key="1">
    <source>
        <dbReference type="ARBA" id="ARBA00004141"/>
    </source>
</evidence>
<keyword evidence="8" id="KW-1015">Disulfide bond</keyword>
<evidence type="ECO:0000256" key="3">
    <source>
        <dbReference type="ARBA" id="ARBA00022692"/>
    </source>
</evidence>
<protein>
    <recommendedName>
        <fullName evidence="11">Vitamin K epoxide reductase domain-containing protein</fullName>
    </recommendedName>
</protein>
<dbReference type="Pfam" id="PF07884">
    <property type="entry name" value="VKOR"/>
    <property type="match status" value="1"/>
</dbReference>
<evidence type="ECO:0000259" key="11">
    <source>
        <dbReference type="SMART" id="SM00756"/>
    </source>
</evidence>
<dbReference type="Gene3D" id="1.20.1440.130">
    <property type="entry name" value="VKOR domain"/>
    <property type="match status" value="1"/>
</dbReference>